<dbReference type="InterPro" id="IPR023214">
    <property type="entry name" value="HAD_sf"/>
</dbReference>
<dbReference type="GO" id="GO:0009117">
    <property type="term" value="P:nucleotide metabolic process"/>
    <property type="evidence" value="ECO:0007669"/>
    <property type="project" value="UniProtKB-KW"/>
</dbReference>
<dbReference type="AlphaFoldDB" id="A0A1W0X4U4"/>
<comment type="subcellular location">
    <subcellularLocation>
        <location evidence="9">Cytoplasm</location>
    </subcellularLocation>
</comment>
<dbReference type="PANTHER" id="PTHR13045">
    <property type="entry name" value="5'-NUCLEOTIDASE"/>
    <property type="match status" value="1"/>
</dbReference>
<dbReference type="NCBIfam" id="TIGR01544">
    <property type="entry name" value="HAD-SF-IE"/>
    <property type="match status" value="1"/>
</dbReference>
<dbReference type="OrthoDB" id="10014216at2759"/>
<evidence type="ECO:0000256" key="6">
    <source>
        <dbReference type="ARBA" id="ARBA00022801"/>
    </source>
</evidence>
<dbReference type="EMBL" id="MTYJ01000017">
    <property type="protein sequence ID" value="OQV22384.1"/>
    <property type="molecule type" value="Genomic_DNA"/>
</dbReference>
<dbReference type="SFLD" id="SFLDG01128">
    <property type="entry name" value="C1.4:_5'-Nucleotidase_Like"/>
    <property type="match status" value="1"/>
</dbReference>
<evidence type="ECO:0000256" key="4">
    <source>
        <dbReference type="ARBA" id="ARBA00022723"/>
    </source>
</evidence>
<evidence type="ECO:0000256" key="3">
    <source>
        <dbReference type="ARBA" id="ARBA00012643"/>
    </source>
</evidence>
<evidence type="ECO:0000256" key="8">
    <source>
        <dbReference type="ARBA" id="ARBA00023080"/>
    </source>
</evidence>
<dbReference type="Proteomes" id="UP000192578">
    <property type="component" value="Unassembled WGS sequence"/>
</dbReference>
<keyword evidence="8 9" id="KW-0546">Nucleotide metabolism</keyword>
<dbReference type="InterPro" id="IPR036412">
    <property type="entry name" value="HAD-like_sf"/>
</dbReference>
<dbReference type="SUPFAM" id="SSF56784">
    <property type="entry name" value="HAD-like"/>
    <property type="match status" value="1"/>
</dbReference>
<comment type="caution">
    <text evidence="10">The sequence shown here is derived from an EMBL/GenBank/DDBJ whole genome shotgun (WGS) entry which is preliminary data.</text>
</comment>
<dbReference type="InterPro" id="IPR006434">
    <property type="entry name" value="Pyrimidine_nucleotidase_eu"/>
</dbReference>
<organism evidence="10 11">
    <name type="scientific">Hypsibius exemplaris</name>
    <name type="common">Freshwater tardigrade</name>
    <dbReference type="NCBI Taxonomy" id="2072580"/>
    <lineage>
        <taxon>Eukaryota</taxon>
        <taxon>Metazoa</taxon>
        <taxon>Ecdysozoa</taxon>
        <taxon>Tardigrada</taxon>
        <taxon>Eutardigrada</taxon>
        <taxon>Parachela</taxon>
        <taxon>Hypsibioidea</taxon>
        <taxon>Hypsibiidae</taxon>
        <taxon>Hypsibius</taxon>
    </lineage>
</organism>
<dbReference type="EC" id="3.1.3.5" evidence="3 9"/>
<dbReference type="Gene3D" id="1.10.150.340">
    <property type="entry name" value="Pyrimidine 5'-nucleotidase (UMPH-1), N-terminal domain"/>
    <property type="match status" value="1"/>
</dbReference>
<sequence length="412" mass="46515">MRIVQIDSDGAAHRHYSYARDLKGHFFALPSVSCVPDYQNESGCKSFSPQHPAVPLTRNQTVQLSLRCKVMAVPVQEEGIPNTTVIPQSPIASEKLPIPRPISMGGEEEFRSVIRHASRLPLALRNALCRDGVFIGNPGKVVALLEKMMTAGAERFQVVTDFDATLTRYHRDGKGCDSSYGVLETTTMFPPFYREEASKLCDYYYPIELDQSMSLEVKSQHMRDWWSKAHGFLMKTGLKAEWMGEMVRHSTVELRDGSLKLFELLENAGIPLLIFSAGIGDLIQEVLKQHGNFKPMIVANFLDFSEEGVVRGFQKELIHTFNKHEIFSHHQTDYFAKHEERRNVLVMGDMMGDLKMADGMRAKEDVLTVGFLNSKIQKCFPEYRDGFDIVLIDDQTHDIPISIVEAIINGAT</sequence>
<name>A0A1W0X4U4_HYPEX</name>
<keyword evidence="6 9" id="KW-0378">Hydrolase</keyword>
<dbReference type="Gene3D" id="3.40.50.1000">
    <property type="entry name" value="HAD superfamily/HAD-like"/>
    <property type="match status" value="1"/>
</dbReference>
<accession>A0A1W0X4U4</accession>
<dbReference type="GO" id="GO:0005737">
    <property type="term" value="C:cytoplasm"/>
    <property type="evidence" value="ECO:0007669"/>
    <property type="project" value="UniProtKB-SubCell"/>
</dbReference>
<dbReference type="GO" id="GO:0000287">
    <property type="term" value="F:magnesium ion binding"/>
    <property type="evidence" value="ECO:0007669"/>
    <property type="project" value="InterPro"/>
</dbReference>
<gene>
    <name evidence="10" type="ORF">BV898_03561</name>
</gene>
<evidence type="ECO:0000256" key="5">
    <source>
        <dbReference type="ARBA" id="ARBA00022741"/>
    </source>
</evidence>
<comment type="catalytic activity">
    <reaction evidence="1 9">
        <text>a ribonucleoside 5'-phosphate + H2O = a ribonucleoside + phosphate</text>
        <dbReference type="Rhea" id="RHEA:12484"/>
        <dbReference type="ChEBI" id="CHEBI:15377"/>
        <dbReference type="ChEBI" id="CHEBI:18254"/>
        <dbReference type="ChEBI" id="CHEBI:43474"/>
        <dbReference type="ChEBI" id="CHEBI:58043"/>
        <dbReference type="EC" id="3.1.3.5"/>
    </reaction>
</comment>
<dbReference type="GO" id="GO:0008253">
    <property type="term" value="F:5'-nucleotidase activity"/>
    <property type="evidence" value="ECO:0007669"/>
    <property type="project" value="UniProtKB-EC"/>
</dbReference>
<keyword evidence="7" id="KW-0460">Magnesium</keyword>
<reference evidence="11" key="1">
    <citation type="submission" date="2017-01" db="EMBL/GenBank/DDBJ databases">
        <title>Comparative genomics of anhydrobiosis in the tardigrade Hypsibius dujardini.</title>
        <authorList>
            <person name="Yoshida Y."/>
            <person name="Koutsovoulos G."/>
            <person name="Laetsch D."/>
            <person name="Stevens L."/>
            <person name="Kumar S."/>
            <person name="Horikawa D."/>
            <person name="Ishino K."/>
            <person name="Komine S."/>
            <person name="Tomita M."/>
            <person name="Blaxter M."/>
            <person name="Arakawa K."/>
        </authorList>
    </citation>
    <scope>NUCLEOTIDE SEQUENCE [LARGE SCALE GENOMIC DNA]</scope>
    <source>
        <strain evidence="11">Z151</strain>
    </source>
</reference>
<dbReference type="FunFam" id="1.10.150.340:FF:000001">
    <property type="entry name" value="Cytosolic 5-nucleotidase 3-like"/>
    <property type="match status" value="1"/>
</dbReference>
<dbReference type="SFLD" id="SFLDS00003">
    <property type="entry name" value="Haloacid_Dehalogenase"/>
    <property type="match status" value="1"/>
</dbReference>
<evidence type="ECO:0000256" key="9">
    <source>
        <dbReference type="RuleBase" id="RU361276"/>
    </source>
</evidence>
<protein>
    <recommendedName>
        <fullName evidence="3 9">5'-nucleotidase</fullName>
        <ecNumber evidence="3 9">3.1.3.5</ecNumber>
    </recommendedName>
</protein>
<evidence type="ECO:0000256" key="1">
    <source>
        <dbReference type="ARBA" id="ARBA00000815"/>
    </source>
</evidence>
<keyword evidence="4" id="KW-0479">Metal-binding</keyword>
<evidence type="ECO:0000256" key="7">
    <source>
        <dbReference type="ARBA" id="ARBA00022842"/>
    </source>
</evidence>
<dbReference type="Pfam" id="PF05822">
    <property type="entry name" value="UMPH-1"/>
    <property type="match status" value="1"/>
</dbReference>
<evidence type="ECO:0000313" key="11">
    <source>
        <dbReference type="Proteomes" id="UP000192578"/>
    </source>
</evidence>
<comment type="similarity">
    <text evidence="2 9">Belongs to the pyrimidine 5'-nucleotidase family.</text>
</comment>
<dbReference type="GO" id="GO:0000166">
    <property type="term" value="F:nucleotide binding"/>
    <property type="evidence" value="ECO:0007669"/>
    <property type="project" value="UniProtKB-KW"/>
</dbReference>
<keyword evidence="9" id="KW-0963">Cytoplasm</keyword>
<evidence type="ECO:0000313" key="10">
    <source>
        <dbReference type="EMBL" id="OQV22384.1"/>
    </source>
</evidence>
<proteinExistence type="inferred from homology"/>
<evidence type="ECO:0000256" key="2">
    <source>
        <dbReference type="ARBA" id="ARBA00008389"/>
    </source>
</evidence>
<dbReference type="PANTHER" id="PTHR13045:SF0">
    <property type="entry name" value="7-METHYLGUANOSINE PHOSPHATE-SPECIFIC 5'-NUCLEOTIDASE"/>
    <property type="match status" value="1"/>
</dbReference>
<keyword evidence="11" id="KW-1185">Reference proteome</keyword>
<keyword evidence="5 9" id="KW-0547">Nucleotide-binding</keyword>